<proteinExistence type="predicted"/>
<feature type="compositionally biased region" description="Basic and acidic residues" evidence="1">
    <location>
        <begin position="42"/>
        <end position="66"/>
    </location>
</feature>
<reference evidence="2" key="1">
    <citation type="submission" date="2020-06" db="EMBL/GenBank/DDBJ databases">
        <authorList>
            <person name="Li T."/>
            <person name="Hu X."/>
            <person name="Zhang T."/>
            <person name="Song X."/>
            <person name="Zhang H."/>
            <person name="Dai N."/>
            <person name="Sheng W."/>
            <person name="Hou X."/>
            <person name="Wei L."/>
        </authorList>
    </citation>
    <scope>NUCLEOTIDE SEQUENCE</scope>
    <source>
        <strain evidence="2">G02</strain>
        <tissue evidence="2">Leaf</tissue>
    </source>
</reference>
<dbReference type="EMBL" id="JACGWJ010000005">
    <property type="protein sequence ID" value="KAL0419601.1"/>
    <property type="molecule type" value="Genomic_DNA"/>
</dbReference>
<reference evidence="2" key="2">
    <citation type="journal article" date="2024" name="Plant">
        <title>Genomic evolution and insights into agronomic trait innovations of Sesamum species.</title>
        <authorList>
            <person name="Miao H."/>
            <person name="Wang L."/>
            <person name="Qu L."/>
            <person name="Liu H."/>
            <person name="Sun Y."/>
            <person name="Le M."/>
            <person name="Wang Q."/>
            <person name="Wei S."/>
            <person name="Zheng Y."/>
            <person name="Lin W."/>
            <person name="Duan Y."/>
            <person name="Cao H."/>
            <person name="Xiong S."/>
            <person name="Wang X."/>
            <person name="Wei L."/>
            <person name="Li C."/>
            <person name="Ma Q."/>
            <person name="Ju M."/>
            <person name="Zhao R."/>
            <person name="Li G."/>
            <person name="Mu C."/>
            <person name="Tian Q."/>
            <person name="Mei H."/>
            <person name="Zhang T."/>
            <person name="Gao T."/>
            <person name="Zhang H."/>
        </authorList>
    </citation>
    <scope>NUCLEOTIDE SEQUENCE</scope>
    <source>
        <strain evidence="2">G02</strain>
    </source>
</reference>
<dbReference type="AlphaFoldDB" id="A0AAW2UQS8"/>
<feature type="compositionally biased region" description="Basic and acidic residues" evidence="1">
    <location>
        <begin position="21"/>
        <end position="31"/>
    </location>
</feature>
<gene>
    <name evidence="2" type="ORF">Sradi_1373600</name>
</gene>
<organism evidence="2">
    <name type="scientific">Sesamum radiatum</name>
    <name type="common">Black benniseed</name>
    <dbReference type="NCBI Taxonomy" id="300843"/>
    <lineage>
        <taxon>Eukaryota</taxon>
        <taxon>Viridiplantae</taxon>
        <taxon>Streptophyta</taxon>
        <taxon>Embryophyta</taxon>
        <taxon>Tracheophyta</taxon>
        <taxon>Spermatophyta</taxon>
        <taxon>Magnoliopsida</taxon>
        <taxon>eudicotyledons</taxon>
        <taxon>Gunneridae</taxon>
        <taxon>Pentapetalae</taxon>
        <taxon>asterids</taxon>
        <taxon>lamiids</taxon>
        <taxon>Lamiales</taxon>
        <taxon>Pedaliaceae</taxon>
        <taxon>Sesamum</taxon>
    </lineage>
</organism>
<name>A0AAW2UQS8_SESRA</name>
<comment type="caution">
    <text evidence="2">The sequence shown here is derived from an EMBL/GenBank/DDBJ whole genome shotgun (WGS) entry which is preliminary data.</text>
</comment>
<evidence type="ECO:0000313" key="2">
    <source>
        <dbReference type="EMBL" id="KAL0419601.1"/>
    </source>
</evidence>
<sequence length="144" mass="15924">MDKNEGKDQVNEGLDPPQEQDGNRKEGKDHTNGGSTTDTNIDVDKFEDPPQEQDGNKKEGKDHTNEALESESNVRDNSPSISTLDPAVMVPSSGLQSARESGESKDTEAPDNKEPCGLVLLFPSLRCWEVIMIIENLKIPNLYW</sequence>
<accession>A0AAW2UQS8</accession>
<protein>
    <submittedName>
        <fullName evidence="2">Uncharacterized protein</fullName>
    </submittedName>
</protein>
<evidence type="ECO:0000256" key="1">
    <source>
        <dbReference type="SAM" id="MobiDB-lite"/>
    </source>
</evidence>
<feature type="region of interest" description="Disordered" evidence="1">
    <location>
        <begin position="1"/>
        <end position="114"/>
    </location>
</feature>
<feature type="compositionally biased region" description="Basic and acidic residues" evidence="1">
    <location>
        <begin position="1"/>
        <end position="10"/>
    </location>
</feature>
<feature type="compositionally biased region" description="Basic and acidic residues" evidence="1">
    <location>
        <begin position="100"/>
        <end position="114"/>
    </location>
</feature>